<reference evidence="1 2" key="1">
    <citation type="submission" date="2024-03" db="EMBL/GenBank/DDBJ databases">
        <title>Human intestinal bacterial collection.</title>
        <authorList>
            <person name="Pauvert C."/>
            <person name="Hitch T.C.A."/>
            <person name="Clavel T."/>
        </authorList>
    </citation>
    <scope>NUCLEOTIDE SEQUENCE [LARGE SCALE GENOMIC DNA]</scope>
    <source>
        <strain evidence="1 2">CLA-SR-H024</strain>
    </source>
</reference>
<protein>
    <submittedName>
        <fullName evidence="1">Uncharacterized protein</fullName>
    </submittedName>
</protein>
<dbReference type="Proteomes" id="UP001465426">
    <property type="component" value="Unassembled WGS sequence"/>
</dbReference>
<evidence type="ECO:0000313" key="1">
    <source>
        <dbReference type="EMBL" id="MEQ2468650.1"/>
    </source>
</evidence>
<comment type="caution">
    <text evidence="1">The sequence shown here is derived from an EMBL/GenBank/DDBJ whole genome shotgun (WGS) entry which is preliminary data.</text>
</comment>
<name>A0ABV1F779_9BACI</name>
<gene>
    <name evidence="1" type="ORF">WMO63_23660</name>
</gene>
<keyword evidence="2" id="KW-1185">Reference proteome</keyword>
<sequence length="181" mass="21517">MKKFKKGDKKMEAQTENYKYLLGWCSDIYVHWESVKPKFSKLFDLRTLEEWEETWRNLMSKLQKNLTVDSEDFESATSLYEQWEVLYKEAHPNLEGNESDERENSDQDLKSETLMAIKPFVDYGLKEVALTSYEHALTEIAAMAYLLGKGFDQQTAYKTVESWEVNEMFETEYGRFKMNKY</sequence>
<proteinExistence type="predicted"/>
<dbReference type="EMBL" id="JBBMFN010000133">
    <property type="protein sequence ID" value="MEQ2468650.1"/>
    <property type="molecule type" value="Genomic_DNA"/>
</dbReference>
<organism evidence="1 2">
    <name type="scientific">Niallia hominis</name>
    <dbReference type="NCBI Taxonomy" id="3133173"/>
    <lineage>
        <taxon>Bacteria</taxon>
        <taxon>Bacillati</taxon>
        <taxon>Bacillota</taxon>
        <taxon>Bacilli</taxon>
        <taxon>Bacillales</taxon>
        <taxon>Bacillaceae</taxon>
        <taxon>Niallia</taxon>
    </lineage>
</organism>
<accession>A0ABV1F779</accession>
<evidence type="ECO:0000313" key="2">
    <source>
        <dbReference type="Proteomes" id="UP001465426"/>
    </source>
</evidence>